<feature type="transmembrane region" description="Helical" evidence="5">
    <location>
        <begin position="678"/>
        <end position="699"/>
    </location>
</feature>
<sequence length="719" mass="77620">MLEPRTDLRASLVGELAEYLDGPEEEVLQRCRAGAGELAEAWRTAAPNTTEEVTAFYRGTDAYLYDLTWWHALVEDESALAGVEALEAAAGHRARTVLDFGSGIGSLGLLMARHGLDVTLAEINPALSDYARWRFDRRVLSARFLDAGTEALPEAAFDFVSAVDVLEHLPDPRAALRSLAAALRPGGTLFVHLPPEADASRPMHLWHGTGALLAHLDEAGLWLEGASGSSLVLRRGPAPRYGLERGLEVRPTKGGWLLFSERPLMATRLNPQAAGLLARLDEERSAAGLAEEAGLPLTDAAAFLDGLADRRLVRRTSQALPARWPSVTVVVPSRDRPTETRACAESLLALDYPADGLEVLVVDDASEPPLSEALGDLPLRVLRLDENVGQSAARNLAMEAARGEVVAFIDNDCLAHAGWLRALVPPLCEPGVDVAGGRVLSPPPDGRIAAFEAVRSSLDMGPVGGKVGAQEPVAYLPSCNLAADREALRSLGGFDKEMLLGEDADLVWRAARAGSGIRYEPSAEIVHRHRTRLLPFLRRRADYGSSEADLQRRHPEARRTMMVPVLGGLLLAAPPVLPLSWPASLALVVLAALLACVEVGLKTRRLRRVGARLPTGKIVAAVARQHGAGLYHLGTNVVRYYSLPLLGASLLWPALLPPVLALMVIPPVVDHGRLRPKMSLASFACLYWAELAAYQIGVWRGCLERRTIRPLVPKLRIGR</sequence>
<evidence type="ECO:0000256" key="5">
    <source>
        <dbReference type="SAM" id="Phobius"/>
    </source>
</evidence>
<keyword evidence="5" id="KW-1133">Transmembrane helix</keyword>
<dbReference type="RefSeq" id="WP_166398154.1">
    <property type="nucleotide sequence ID" value="NZ_CP045121.1"/>
</dbReference>
<proteinExistence type="inferred from homology"/>
<dbReference type="InterPro" id="IPR023981">
    <property type="entry name" value="MftF"/>
</dbReference>
<dbReference type="Proteomes" id="UP000502706">
    <property type="component" value="Chromosome"/>
</dbReference>
<keyword evidence="3" id="KW-0328">Glycosyltransferase</keyword>
<evidence type="ECO:0000256" key="2">
    <source>
        <dbReference type="ARBA" id="ARBA00006739"/>
    </source>
</evidence>
<dbReference type="GO" id="GO:0016757">
    <property type="term" value="F:glycosyltransferase activity"/>
    <property type="evidence" value="ECO:0007669"/>
    <property type="project" value="UniProtKB-KW"/>
</dbReference>
<evidence type="ECO:0000313" key="8">
    <source>
        <dbReference type="Proteomes" id="UP000502706"/>
    </source>
</evidence>
<dbReference type="InterPro" id="IPR029063">
    <property type="entry name" value="SAM-dependent_MTases_sf"/>
</dbReference>
<evidence type="ECO:0000259" key="6">
    <source>
        <dbReference type="Pfam" id="PF00535"/>
    </source>
</evidence>
<dbReference type="EMBL" id="CP045121">
    <property type="protein sequence ID" value="QIN80488.1"/>
    <property type="molecule type" value="Genomic_DNA"/>
</dbReference>
<dbReference type="PANTHER" id="PTHR43179">
    <property type="entry name" value="RHAMNOSYLTRANSFERASE WBBL"/>
    <property type="match status" value="1"/>
</dbReference>
<dbReference type="KEGG" id="rmar:GBA65_20415"/>
<feature type="transmembrane region" description="Helical" evidence="5">
    <location>
        <begin position="583"/>
        <end position="601"/>
    </location>
</feature>
<dbReference type="AlphaFoldDB" id="A0A6G8Q206"/>
<feature type="domain" description="Glycosyltransferase 2-like" evidence="6">
    <location>
        <begin position="328"/>
        <end position="443"/>
    </location>
</feature>
<evidence type="ECO:0000313" key="7">
    <source>
        <dbReference type="EMBL" id="QIN80488.1"/>
    </source>
</evidence>
<evidence type="ECO:0000256" key="1">
    <source>
        <dbReference type="ARBA" id="ARBA00004776"/>
    </source>
</evidence>
<dbReference type="InterPro" id="IPR029044">
    <property type="entry name" value="Nucleotide-diphossugar_trans"/>
</dbReference>
<reference evidence="7 8" key="1">
    <citation type="submission" date="2019-10" db="EMBL/GenBank/DDBJ databases">
        <title>Rubrobacter sp nov SCSIO 52915 isolated from a deep-sea sediment in the South China Sea.</title>
        <authorList>
            <person name="Chen R.W."/>
        </authorList>
    </citation>
    <scope>NUCLEOTIDE SEQUENCE [LARGE SCALE GENOMIC DNA]</scope>
    <source>
        <strain evidence="7 8">SCSIO 52915</strain>
    </source>
</reference>
<keyword evidence="5" id="KW-0472">Membrane</keyword>
<dbReference type="NCBIfam" id="TIGR03965">
    <property type="entry name" value="mycofact_glyco"/>
    <property type="match status" value="1"/>
</dbReference>
<dbReference type="Pfam" id="PF00535">
    <property type="entry name" value="Glycos_transf_2"/>
    <property type="match status" value="1"/>
</dbReference>
<dbReference type="PANTHER" id="PTHR43179:SF12">
    <property type="entry name" value="GALACTOFURANOSYLTRANSFERASE GLFT2"/>
    <property type="match status" value="1"/>
</dbReference>
<name>A0A6G8Q206_9ACTN</name>
<dbReference type="Gene3D" id="3.40.50.150">
    <property type="entry name" value="Vaccinia Virus protein VP39"/>
    <property type="match status" value="1"/>
</dbReference>
<dbReference type="InterPro" id="IPR001173">
    <property type="entry name" value="Glyco_trans_2-like"/>
</dbReference>
<keyword evidence="5" id="KW-0812">Transmembrane</keyword>
<dbReference type="Gene3D" id="3.90.550.10">
    <property type="entry name" value="Spore Coat Polysaccharide Biosynthesis Protein SpsA, Chain A"/>
    <property type="match status" value="1"/>
</dbReference>
<comment type="pathway">
    <text evidence="1">Cell wall biogenesis; cell wall polysaccharide biosynthesis.</text>
</comment>
<feature type="transmembrane region" description="Helical" evidence="5">
    <location>
        <begin position="645"/>
        <end position="666"/>
    </location>
</feature>
<gene>
    <name evidence="7" type="primary">mftF</name>
    <name evidence="7" type="ORF">GBA65_20415</name>
</gene>
<evidence type="ECO:0000256" key="4">
    <source>
        <dbReference type="ARBA" id="ARBA00022679"/>
    </source>
</evidence>
<dbReference type="Pfam" id="PF13489">
    <property type="entry name" value="Methyltransf_23"/>
    <property type="match status" value="1"/>
</dbReference>
<keyword evidence="4 7" id="KW-0808">Transferase</keyword>
<evidence type="ECO:0000256" key="3">
    <source>
        <dbReference type="ARBA" id="ARBA00022676"/>
    </source>
</evidence>
<protein>
    <submittedName>
        <fullName evidence="7">Mycofactocin system glycosyltransferase</fullName>
    </submittedName>
</protein>
<dbReference type="SUPFAM" id="SSF53448">
    <property type="entry name" value="Nucleotide-diphospho-sugar transferases"/>
    <property type="match status" value="1"/>
</dbReference>
<keyword evidence="8" id="KW-1185">Reference proteome</keyword>
<dbReference type="SUPFAM" id="SSF53335">
    <property type="entry name" value="S-adenosyl-L-methionine-dependent methyltransferases"/>
    <property type="match status" value="1"/>
</dbReference>
<comment type="similarity">
    <text evidence="2">Belongs to the glycosyltransferase 2 family.</text>
</comment>
<accession>A0A6G8Q206</accession>
<organism evidence="7 8">
    <name type="scientific">Rubrobacter marinus</name>
    <dbReference type="NCBI Taxonomy" id="2653852"/>
    <lineage>
        <taxon>Bacteria</taxon>
        <taxon>Bacillati</taxon>
        <taxon>Actinomycetota</taxon>
        <taxon>Rubrobacteria</taxon>
        <taxon>Rubrobacterales</taxon>
        <taxon>Rubrobacteraceae</taxon>
        <taxon>Rubrobacter</taxon>
    </lineage>
</organism>